<reference evidence="1 2" key="1">
    <citation type="submission" date="2018-04" db="EMBL/GenBank/DDBJ databases">
        <authorList>
            <person name="Van Tyne D."/>
        </authorList>
    </citation>
    <scope>NUCLEOTIDE SEQUENCE [LARGE SCALE GENOMIC DNA]</scope>
    <source>
        <strain evidence="1 2">B2535</strain>
    </source>
</reference>
<proteinExistence type="predicted"/>
<name>A0A1Q1FWC1_ENTFL</name>
<comment type="caution">
    <text evidence="1">The sequence shown here is derived from an EMBL/GenBank/DDBJ whole genome shotgun (WGS) entry which is preliminary data.</text>
</comment>
<dbReference type="EMBL" id="PZZH01000001">
    <property type="protein sequence ID" value="PTN78883.1"/>
    <property type="molecule type" value="Genomic_DNA"/>
</dbReference>
<evidence type="ECO:0000313" key="2">
    <source>
        <dbReference type="Proteomes" id="UP000244140"/>
    </source>
</evidence>
<accession>A0A1Q1FWC1</accession>
<protein>
    <submittedName>
        <fullName evidence="1">Uncharacterized protein</fullName>
    </submittedName>
</protein>
<evidence type="ECO:0000313" key="1">
    <source>
        <dbReference type="EMBL" id="PTN78883.1"/>
    </source>
</evidence>
<organism evidence="1 2">
    <name type="scientific">Enterococcus faecalis</name>
    <name type="common">Streptococcus faecalis</name>
    <dbReference type="NCBI Taxonomy" id="1351"/>
    <lineage>
        <taxon>Bacteria</taxon>
        <taxon>Bacillati</taxon>
        <taxon>Bacillota</taxon>
        <taxon>Bacilli</taxon>
        <taxon>Lactobacillales</taxon>
        <taxon>Enterococcaceae</taxon>
        <taxon>Enterococcus</taxon>
    </lineage>
</organism>
<dbReference type="AlphaFoldDB" id="A0A1Q1FWC1"/>
<gene>
    <name evidence="1" type="ORF">DAI13_14385</name>
</gene>
<dbReference type="Proteomes" id="UP000244140">
    <property type="component" value="Unassembled WGS sequence"/>
</dbReference>
<dbReference type="RefSeq" id="WP_002399524.1">
    <property type="nucleotide sequence ID" value="NZ_CABGTJ010000008.1"/>
</dbReference>
<sequence length="79" mass="9340">MLVEKNNESTKLLQRKIRYMCAVEGEMEFYVLRPLFTDDVNVQAVVMTFQDVYDNSFFYEGSAEGLYQTIVRWIEKNIA</sequence>